<organism evidence="2 3">
    <name type="scientific">Monoraphidium neglectum</name>
    <dbReference type="NCBI Taxonomy" id="145388"/>
    <lineage>
        <taxon>Eukaryota</taxon>
        <taxon>Viridiplantae</taxon>
        <taxon>Chlorophyta</taxon>
        <taxon>core chlorophytes</taxon>
        <taxon>Chlorophyceae</taxon>
        <taxon>CS clade</taxon>
        <taxon>Sphaeropleales</taxon>
        <taxon>Selenastraceae</taxon>
        <taxon>Monoraphidium</taxon>
    </lineage>
</organism>
<dbReference type="Proteomes" id="UP000054498">
    <property type="component" value="Unassembled WGS sequence"/>
</dbReference>
<evidence type="ECO:0000313" key="3">
    <source>
        <dbReference type="Proteomes" id="UP000054498"/>
    </source>
</evidence>
<gene>
    <name evidence="2" type="ORF">MNEG_1352</name>
</gene>
<keyword evidence="3" id="KW-1185">Reference proteome</keyword>
<proteinExistence type="predicted"/>
<name>A0A0D2LJM0_9CHLO</name>
<keyword evidence="1" id="KW-1133">Transmembrane helix</keyword>
<reference evidence="2 3" key="1">
    <citation type="journal article" date="2013" name="BMC Genomics">
        <title>Reconstruction of the lipid metabolism for the microalga Monoraphidium neglectum from its genome sequence reveals characteristics suitable for biofuel production.</title>
        <authorList>
            <person name="Bogen C."/>
            <person name="Al-Dilaimi A."/>
            <person name="Albersmeier A."/>
            <person name="Wichmann J."/>
            <person name="Grundmann M."/>
            <person name="Rupp O."/>
            <person name="Lauersen K.J."/>
            <person name="Blifernez-Klassen O."/>
            <person name="Kalinowski J."/>
            <person name="Goesmann A."/>
            <person name="Mussgnug J.H."/>
            <person name="Kruse O."/>
        </authorList>
    </citation>
    <scope>NUCLEOTIDE SEQUENCE [LARGE SCALE GENOMIC DNA]</scope>
    <source>
        <strain evidence="2 3">SAG 48.87</strain>
    </source>
</reference>
<feature type="transmembrane region" description="Helical" evidence="1">
    <location>
        <begin position="48"/>
        <end position="65"/>
    </location>
</feature>
<sequence>MDVLQHHWAQLLSLAAARGADLAAFATLVQSSASTGQLPELSQVPQQVLYTGGTAVALALLLLVPRGRRLLFDTADTAVATVAAIALLLVLIATLLSVPLGMLYVSYLGLQHLGASLVESYPALIRLIPQLPALMQSG</sequence>
<dbReference type="KEGG" id="mng:MNEG_1352"/>
<dbReference type="AlphaFoldDB" id="A0A0D2LJM0"/>
<dbReference type="GeneID" id="25730990"/>
<evidence type="ECO:0000256" key="1">
    <source>
        <dbReference type="SAM" id="Phobius"/>
    </source>
</evidence>
<keyword evidence="1" id="KW-0812">Transmembrane</keyword>
<keyword evidence="1" id="KW-0472">Membrane</keyword>
<dbReference type="EMBL" id="KK100352">
    <property type="protein sequence ID" value="KIZ06599.1"/>
    <property type="molecule type" value="Genomic_DNA"/>
</dbReference>
<dbReference type="RefSeq" id="XP_013905618.1">
    <property type="nucleotide sequence ID" value="XM_014050164.1"/>
</dbReference>
<feature type="transmembrane region" description="Helical" evidence="1">
    <location>
        <begin position="77"/>
        <end position="98"/>
    </location>
</feature>
<evidence type="ECO:0000313" key="2">
    <source>
        <dbReference type="EMBL" id="KIZ06599.1"/>
    </source>
</evidence>
<accession>A0A0D2LJM0</accession>
<protein>
    <submittedName>
        <fullName evidence="2">Uncharacterized protein</fullName>
    </submittedName>
</protein>